<keyword evidence="6" id="KW-1185">Reference proteome</keyword>
<evidence type="ECO:0000256" key="1">
    <source>
        <dbReference type="ARBA" id="ARBA00022448"/>
    </source>
</evidence>
<reference evidence="5 6" key="1">
    <citation type="submission" date="2018-09" db="EMBL/GenBank/DDBJ databases">
        <authorList>
            <person name="Li J."/>
        </authorList>
    </citation>
    <scope>NUCLEOTIDE SEQUENCE [LARGE SCALE GENOMIC DNA]</scope>
    <source>
        <strain evidence="5 6">2129</strain>
    </source>
</reference>
<feature type="domain" description="ABC transporter" evidence="4">
    <location>
        <begin position="3"/>
        <end position="219"/>
    </location>
</feature>
<evidence type="ECO:0000313" key="6">
    <source>
        <dbReference type="Proteomes" id="UP000273001"/>
    </source>
</evidence>
<dbReference type="InterPro" id="IPR051782">
    <property type="entry name" value="ABC_Transporter_VariousFunc"/>
</dbReference>
<dbReference type="PROSITE" id="PS50893">
    <property type="entry name" value="ABC_TRANSPORTER_2"/>
    <property type="match status" value="1"/>
</dbReference>
<dbReference type="PANTHER" id="PTHR42939">
    <property type="entry name" value="ABC TRANSPORTER ATP-BINDING PROTEIN ALBC-RELATED"/>
    <property type="match status" value="1"/>
</dbReference>
<dbReference type="PANTHER" id="PTHR42939:SF1">
    <property type="entry name" value="ABC TRANSPORTER ATP-BINDING PROTEIN ALBC-RELATED"/>
    <property type="match status" value="1"/>
</dbReference>
<keyword evidence="3 5" id="KW-0067">ATP-binding</keyword>
<gene>
    <name evidence="5" type="ORF">D5R93_02880</name>
</gene>
<sequence length="226" mass="24318">MLLRVSFNVYPGDFVAMIGPNGSGKSTLCRVLRGIVPTPAAARVEVGGEPAGSAPALRMTCYTADNDHVPRFLSAQEYVRFLARLHSAPGRRIRFDPAAVDSLFATLGMGGRTRELMSGYSHGMVKKTQLAAALLVSRPVTVVDETMNGIDIEAQYRIEGMLRDYCAAGGAVIMCSHDFSMLQRCANRVIMLDEGYIVEDAYTESLARQSTSIEALVTSYLGVGGG</sequence>
<dbReference type="InterPro" id="IPR027417">
    <property type="entry name" value="P-loop_NTPase"/>
</dbReference>
<dbReference type="Gene3D" id="3.40.50.300">
    <property type="entry name" value="P-loop containing nucleotide triphosphate hydrolases"/>
    <property type="match status" value="1"/>
</dbReference>
<evidence type="ECO:0000313" key="5">
    <source>
        <dbReference type="EMBL" id="AYD89261.1"/>
    </source>
</evidence>
<proteinExistence type="predicted"/>
<accession>A0ABM6Z259</accession>
<dbReference type="GO" id="GO:0005524">
    <property type="term" value="F:ATP binding"/>
    <property type="evidence" value="ECO:0007669"/>
    <property type="project" value="UniProtKB-KW"/>
</dbReference>
<keyword evidence="1" id="KW-0813">Transport</keyword>
<evidence type="ECO:0000256" key="2">
    <source>
        <dbReference type="ARBA" id="ARBA00022741"/>
    </source>
</evidence>
<dbReference type="Proteomes" id="UP000273001">
    <property type="component" value="Chromosome"/>
</dbReference>
<protein>
    <submittedName>
        <fullName evidence="5">ABC transporter ATP-binding protein</fullName>
    </submittedName>
</protein>
<keyword evidence="2" id="KW-0547">Nucleotide-binding</keyword>
<dbReference type="InterPro" id="IPR003439">
    <property type="entry name" value="ABC_transporter-like_ATP-bd"/>
</dbReference>
<evidence type="ECO:0000256" key="3">
    <source>
        <dbReference type="ARBA" id="ARBA00022840"/>
    </source>
</evidence>
<organism evidence="5 6">
    <name type="scientific">Actinomyces lilanjuaniae</name>
    <dbReference type="NCBI Taxonomy" id="2321394"/>
    <lineage>
        <taxon>Bacteria</taxon>
        <taxon>Bacillati</taxon>
        <taxon>Actinomycetota</taxon>
        <taxon>Actinomycetes</taxon>
        <taxon>Actinomycetales</taxon>
        <taxon>Actinomycetaceae</taxon>
        <taxon>Actinomyces</taxon>
    </lineage>
</organism>
<dbReference type="SUPFAM" id="SSF52540">
    <property type="entry name" value="P-loop containing nucleoside triphosphate hydrolases"/>
    <property type="match status" value="1"/>
</dbReference>
<evidence type="ECO:0000259" key="4">
    <source>
        <dbReference type="PROSITE" id="PS50893"/>
    </source>
</evidence>
<dbReference type="Pfam" id="PF00005">
    <property type="entry name" value="ABC_tran"/>
    <property type="match status" value="1"/>
</dbReference>
<dbReference type="EMBL" id="CP032514">
    <property type="protein sequence ID" value="AYD89261.1"/>
    <property type="molecule type" value="Genomic_DNA"/>
</dbReference>
<name>A0ABM6Z259_9ACTO</name>